<sequence length="674" mass="78654">MPYLIAFLFTLLPQDYINLLMEEKYDEAKKYCEAMVAKSKGYEWKIELGDLYFDKLSDLDKAEEIYQGIINDYPQKDGWVYYRLGLVLESKEDYLNSAKQYEIVATRFRTSPLDSFALCGVERCFKKNYQDTVAVVDGYKITRLELDEKLTKASPFGKKDEHSVLDQMILERLLYTNALKYKVPEMDVYKETINRNKNNLLLDEVRAVDVIARSKPTEKEMREYYKKNKETYKIPEEIKGKEIIVEAESLAQFLFDSLSKDISSFDTLAKLYSTAPTKSSGGNMGIVHRGSKPKEVEDVLFRTQPNKLTGIVKFENKFGIFLVSEHKPERYRTYEEVKTQIESGAQAEKTQKVEKEFINSLKKNAHIEIFEDSITYDTLTPKERIVAKVNGRTIKLGDVEKRNKTQPVFGQVDLSNREKFKELLNNMIEEDLKLEWAQKNKYFLNEGYITKYQEARKRALEQGLYTKIVIESVVVESSEVKDYYKAHREDLKIPETVRAKEIVVRSKEQAQKVRNELVRLYSKNSCFLPFLKSVKITDYTKFDSLVKEYSIASTKSRNGDVGLLKKGIRPKEFEDVAFRLKPHQLSRVFLVGDSNWTIITVTEHNPATYRPYEEVKASIEMNLKREKQRKVADEFLEKIKKEANIKIMLPEEKKEEEKPKEEKPQESPIKEKKG</sequence>
<keyword evidence="4 6" id="KW-0697">Rotamase</keyword>
<feature type="region of interest" description="Disordered" evidence="7">
    <location>
        <begin position="647"/>
        <end position="674"/>
    </location>
</feature>
<dbReference type="SUPFAM" id="SSF54534">
    <property type="entry name" value="FKBP-like"/>
    <property type="match status" value="2"/>
</dbReference>
<comment type="caution">
    <text evidence="9">The sequence shown here is derived from an EMBL/GenBank/DDBJ whole genome shotgun (WGS) entry which is preliminary data.</text>
</comment>
<evidence type="ECO:0000256" key="7">
    <source>
        <dbReference type="SAM" id="MobiDB-lite"/>
    </source>
</evidence>
<dbReference type="InterPro" id="IPR046357">
    <property type="entry name" value="PPIase_dom_sf"/>
</dbReference>
<accession>A0A7C4TIS0</accession>
<feature type="domain" description="PpiC" evidence="8">
    <location>
        <begin position="494"/>
        <end position="603"/>
    </location>
</feature>
<keyword evidence="5 6" id="KW-0413">Isomerase</keyword>
<evidence type="ECO:0000256" key="3">
    <source>
        <dbReference type="ARBA" id="ARBA00022729"/>
    </source>
</evidence>
<evidence type="ECO:0000313" key="9">
    <source>
        <dbReference type="EMBL" id="HGV98481.1"/>
    </source>
</evidence>
<name>A0A7C4TIS0_UNCW3</name>
<dbReference type="PROSITE" id="PS50198">
    <property type="entry name" value="PPIC_PPIASE_2"/>
    <property type="match status" value="2"/>
</dbReference>
<evidence type="ECO:0000256" key="2">
    <source>
        <dbReference type="ARBA" id="ARBA00013194"/>
    </source>
</evidence>
<evidence type="ECO:0000256" key="5">
    <source>
        <dbReference type="ARBA" id="ARBA00023235"/>
    </source>
</evidence>
<evidence type="ECO:0000256" key="6">
    <source>
        <dbReference type="PROSITE-ProRule" id="PRU00278"/>
    </source>
</evidence>
<comment type="catalytic activity">
    <reaction evidence="1">
        <text>[protein]-peptidylproline (omega=180) = [protein]-peptidylproline (omega=0)</text>
        <dbReference type="Rhea" id="RHEA:16237"/>
        <dbReference type="Rhea" id="RHEA-COMP:10747"/>
        <dbReference type="Rhea" id="RHEA-COMP:10748"/>
        <dbReference type="ChEBI" id="CHEBI:83833"/>
        <dbReference type="ChEBI" id="CHEBI:83834"/>
        <dbReference type="EC" id="5.2.1.8"/>
    </reaction>
</comment>
<dbReference type="InterPro" id="IPR011990">
    <property type="entry name" value="TPR-like_helical_dom_sf"/>
</dbReference>
<proteinExistence type="predicted"/>
<protein>
    <recommendedName>
        <fullName evidence="2">peptidylprolyl isomerase</fullName>
        <ecNumber evidence="2">5.2.1.8</ecNumber>
    </recommendedName>
</protein>
<reference evidence="9" key="1">
    <citation type="journal article" date="2020" name="mSystems">
        <title>Genome- and Community-Level Interaction Insights into Carbon Utilization and Element Cycling Functions of Hydrothermarchaeota in Hydrothermal Sediment.</title>
        <authorList>
            <person name="Zhou Z."/>
            <person name="Liu Y."/>
            <person name="Xu W."/>
            <person name="Pan J."/>
            <person name="Luo Z.H."/>
            <person name="Li M."/>
        </authorList>
    </citation>
    <scope>NUCLEOTIDE SEQUENCE [LARGE SCALE GENOMIC DNA]</scope>
    <source>
        <strain evidence="9">SpSt-774</strain>
    </source>
</reference>
<gene>
    <name evidence="9" type="ORF">ENV60_09340</name>
</gene>
<dbReference type="EMBL" id="DTGZ01000175">
    <property type="protein sequence ID" value="HGV98481.1"/>
    <property type="molecule type" value="Genomic_DNA"/>
</dbReference>
<evidence type="ECO:0000256" key="1">
    <source>
        <dbReference type="ARBA" id="ARBA00000971"/>
    </source>
</evidence>
<dbReference type="InterPro" id="IPR000297">
    <property type="entry name" value="PPIase_PpiC"/>
</dbReference>
<dbReference type="SUPFAM" id="SSF109998">
    <property type="entry name" value="Triger factor/SurA peptide-binding domain-like"/>
    <property type="match status" value="2"/>
</dbReference>
<dbReference type="PANTHER" id="PTHR47245:SF1">
    <property type="entry name" value="FOLDASE PROTEIN PRSA"/>
    <property type="match status" value="1"/>
</dbReference>
<evidence type="ECO:0000256" key="4">
    <source>
        <dbReference type="ARBA" id="ARBA00023110"/>
    </source>
</evidence>
<keyword evidence="3" id="KW-0732">Signal</keyword>
<feature type="domain" description="PpiC" evidence="8">
    <location>
        <begin position="235"/>
        <end position="325"/>
    </location>
</feature>
<dbReference type="Pfam" id="PF13145">
    <property type="entry name" value="Rotamase_2"/>
    <property type="match status" value="2"/>
</dbReference>
<dbReference type="PANTHER" id="PTHR47245">
    <property type="entry name" value="PEPTIDYLPROLYL ISOMERASE"/>
    <property type="match status" value="1"/>
</dbReference>
<dbReference type="Gene3D" id="3.10.50.40">
    <property type="match status" value="2"/>
</dbReference>
<dbReference type="EC" id="5.2.1.8" evidence="2"/>
<organism evidence="9">
    <name type="scientific">candidate division WOR-3 bacterium</name>
    <dbReference type="NCBI Taxonomy" id="2052148"/>
    <lineage>
        <taxon>Bacteria</taxon>
        <taxon>Bacteria division WOR-3</taxon>
    </lineage>
</organism>
<dbReference type="Gene3D" id="1.25.40.10">
    <property type="entry name" value="Tetratricopeptide repeat domain"/>
    <property type="match status" value="1"/>
</dbReference>
<dbReference type="SUPFAM" id="SSF48452">
    <property type="entry name" value="TPR-like"/>
    <property type="match status" value="1"/>
</dbReference>
<dbReference type="InterPro" id="IPR050245">
    <property type="entry name" value="PrsA_foldase"/>
</dbReference>
<dbReference type="InterPro" id="IPR027304">
    <property type="entry name" value="Trigger_fact/SurA_dom_sf"/>
</dbReference>
<dbReference type="GO" id="GO:0003755">
    <property type="term" value="F:peptidyl-prolyl cis-trans isomerase activity"/>
    <property type="evidence" value="ECO:0007669"/>
    <property type="project" value="UniProtKB-KW"/>
</dbReference>
<dbReference type="AlphaFoldDB" id="A0A7C4TIS0"/>
<evidence type="ECO:0000259" key="8">
    <source>
        <dbReference type="PROSITE" id="PS50198"/>
    </source>
</evidence>